<organism evidence="1">
    <name type="scientific">marine metagenome</name>
    <dbReference type="NCBI Taxonomy" id="408172"/>
    <lineage>
        <taxon>unclassified sequences</taxon>
        <taxon>metagenomes</taxon>
        <taxon>ecological metagenomes</taxon>
    </lineage>
</organism>
<dbReference type="AlphaFoldDB" id="A0A383EL88"/>
<accession>A0A383EL88</accession>
<dbReference type="EMBL" id="UINC01226525">
    <property type="protein sequence ID" value="SVE57045.1"/>
    <property type="molecule type" value="Genomic_DNA"/>
</dbReference>
<proteinExistence type="predicted"/>
<gene>
    <name evidence="1" type="ORF">METZ01_LOCUS509899</name>
</gene>
<evidence type="ECO:0008006" key="2">
    <source>
        <dbReference type="Google" id="ProtNLM"/>
    </source>
</evidence>
<protein>
    <recommendedName>
        <fullName evidence="2">Calx-beta domain-containing protein</fullName>
    </recommendedName>
</protein>
<evidence type="ECO:0000313" key="1">
    <source>
        <dbReference type="EMBL" id="SVE57045.1"/>
    </source>
</evidence>
<sequence>NVRWHGKLDETFTTSNTDADASYNLTTNKWDCAEGSTFTITLATANVAASTNVAYTITGVSSADINNASLTGNFVVGTTDQITYTVSSDGLTEGGETFRMVLDNSGDEISVAITE</sequence>
<name>A0A383EL88_9ZZZZ</name>
<feature type="non-terminal residue" evidence="1">
    <location>
        <position position="1"/>
    </location>
</feature>
<reference evidence="1" key="1">
    <citation type="submission" date="2018-05" db="EMBL/GenBank/DDBJ databases">
        <authorList>
            <person name="Lanie J.A."/>
            <person name="Ng W.-L."/>
            <person name="Kazmierczak K.M."/>
            <person name="Andrzejewski T.M."/>
            <person name="Davidsen T.M."/>
            <person name="Wayne K.J."/>
            <person name="Tettelin H."/>
            <person name="Glass J.I."/>
            <person name="Rusch D."/>
            <person name="Podicherti R."/>
            <person name="Tsui H.-C.T."/>
            <person name="Winkler M.E."/>
        </authorList>
    </citation>
    <scope>NUCLEOTIDE SEQUENCE</scope>
</reference>